<organism evidence="3">
    <name type="scientific">marine sediment metagenome</name>
    <dbReference type="NCBI Taxonomy" id="412755"/>
    <lineage>
        <taxon>unclassified sequences</taxon>
        <taxon>metagenomes</taxon>
        <taxon>ecological metagenomes</taxon>
    </lineage>
</organism>
<evidence type="ECO:0000256" key="2">
    <source>
        <dbReference type="SAM" id="Phobius"/>
    </source>
</evidence>
<proteinExistence type="predicted"/>
<gene>
    <name evidence="3" type="ORF">S01H1_77667</name>
</gene>
<evidence type="ECO:0000313" key="3">
    <source>
        <dbReference type="EMBL" id="GAG52230.1"/>
    </source>
</evidence>
<sequence length="232" mass="25442">SLKRQIENLQENLRLIDERTSEFVVPSKVPLQLVKDKRELEKKIADLEAELAQAESAADVNSAARQVVSEQEEQRIGAGEAEVGATLIGRLRSYLSIQLLLLIVSLVGVLEGPVGIFDVPPCPRRLILAILATLGGGALWGVSFLLRNRDRYRAWDRGLTFGLLVITTVALGWLTHQACTLNRCPTVRLLASPELVEPGGTIKLTVQADDPENDQIVYFWEATVPGLQKEGG</sequence>
<comment type="caution">
    <text evidence="3">The sequence shown here is derived from an EMBL/GenBank/DDBJ whole genome shotgun (WGS) entry which is preliminary data.</text>
</comment>
<reference evidence="3" key="1">
    <citation type="journal article" date="2014" name="Front. Microbiol.">
        <title>High frequency of phylogenetically diverse reductive dehalogenase-homologous genes in deep subseafloor sedimentary metagenomes.</title>
        <authorList>
            <person name="Kawai M."/>
            <person name="Futagami T."/>
            <person name="Toyoda A."/>
            <person name="Takaki Y."/>
            <person name="Nishi S."/>
            <person name="Hori S."/>
            <person name="Arai W."/>
            <person name="Tsubouchi T."/>
            <person name="Morono Y."/>
            <person name="Uchiyama I."/>
            <person name="Ito T."/>
            <person name="Fujiyama A."/>
            <person name="Inagaki F."/>
            <person name="Takami H."/>
        </authorList>
    </citation>
    <scope>NUCLEOTIDE SEQUENCE</scope>
    <source>
        <strain evidence="3">Expedition CK06-06</strain>
    </source>
</reference>
<feature type="transmembrane region" description="Helical" evidence="2">
    <location>
        <begin position="94"/>
        <end position="114"/>
    </location>
</feature>
<keyword evidence="1" id="KW-0175">Coiled coil</keyword>
<protein>
    <submittedName>
        <fullName evidence="3">Uncharacterized protein</fullName>
    </submittedName>
</protein>
<keyword evidence="2" id="KW-0472">Membrane</keyword>
<evidence type="ECO:0000256" key="1">
    <source>
        <dbReference type="SAM" id="Coils"/>
    </source>
</evidence>
<feature type="coiled-coil region" evidence="1">
    <location>
        <begin position="37"/>
        <end position="64"/>
    </location>
</feature>
<name>X0Y8V5_9ZZZZ</name>
<feature type="non-terminal residue" evidence="3">
    <location>
        <position position="232"/>
    </location>
</feature>
<feature type="non-terminal residue" evidence="3">
    <location>
        <position position="1"/>
    </location>
</feature>
<feature type="transmembrane region" description="Helical" evidence="2">
    <location>
        <begin position="158"/>
        <end position="176"/>
    </location>
</feature>
<keyword evidence="2" id="KW-0812">Transmembrane</keyword>
<dbReference type="EMBL" id="BARS01052218">
    <property type="protein sequence ID" value="GAG52230.1"/>
    <property type="molecule type" value="Genomic_DNA"/>
</dbReference>
<accession>X0Y8V5</accession>
<keyword evidence="2" id="KW-1133">Transmembrane helix</keyword>
<feature type="transmembrane region" description="Helical" evidence="2">
    <location>
        <begin position="126"/>
        <end position="146"/>
    </location>
</feature>
<dbReference type="AlphaFoldDB" id="X0Y8V5"/>